<name>A0ABN8DZR1_9VIBR</name>
<evidence type="ECO:0000313" key="2">
    <source>
        <dbReference type="Proteomes" id="UP000838748"/>
    </source>
</evidence>
<evidence type="ECO:0000313" key="1">
    <source>
        <dbReference type="EMBL" id="CAH0537303.1"/>
    </source>
</evidence>
<gene>
    <name evidence="1" type="ORF">VMF7928_01042</name>
</gene>
<organism evidence="1 2">
    <name type="scientific">Vibrio marisflavi CECT 7928</name>
    <dbReference type="NCBI Taxonomy" id="634439"/>
    <lineage>
        <taxon>Bacteria</taxon>
        <taxon>Pseudomonadati</taxon>
        <taxon>Pseudomonadota</taxon>
        <taxon>Gammaproteobacteria</taxon>
        <taxon>Vibrionales</taxon>
        <taxon>Vibrionaceae</taxon>
        <taxon>Vibrio</taxon>
    </lineage>
</organism>
<dbReference type="EMBL" id="CAKLDM010000001">
    <property type="protein sequence ID" value="CAH0537303.1"/>
    <property type="molecule type" value="Genomic_DNA"/>
</dbReference>
<comment type="caution">
    <text evidence="1">The sequence shown here is derived from an EMBL/GenBank/DDBJ whole genome shotgun (WGS) entry which is preliminary data.</text>
</comment>
<reference evidence="1" key="1">
    <citation type="submission" date="2021-11" db="EMBL/GenBank/DDBJ databases">
        <authorList>
            <person name="Rodrigo-Torres L."/>
            <person name="Arahal R. D."/>
            <person name="Lucena T."/>
        </authorList>
    </citation>
    <scope>NUCLEOTIDE SEQUENCE</scope>
    <source>
        <strain evidence="1">CECT 7928</strain>
    </source>
</reference>
<sequence>MAVRIREFVFIHHYIGTYRYPLVLSVNVFIGDDVIHTEVWC</sequence>
<keyword evidence="2" id="KW-1185">Reference proteome</keyword>
<proteinExistence type="predicted"/>
<accession>A0ABN8DZR1</accession>
<protein>
    <submittedName>
        <fullName evidence="1">Uncharacterized protein</fullName>
    </submittedName>
</protein>
<dbReference type="Proteomes" id="UP000838748">
    <property type="component" value="Unassembled WGS sequence"/>
</dbReference>